<feature type="transmembrane region" description="Helical" evidence="3">
    <location>
        <begin position="251"/>
        <end position="273"/>
    </location>
</feature>
<name>A0A0B4H553_METGA</name>
<feature type="coiled-coil region" evidence="1">
    <location>
        <begin position="210"/>
        <end position="244"/>
    </location>
</feature>
<keyword evidence="5" id="KW-1185">Reference proteome</keyword>
<evidence type="ECO:0000256" key="3">
    <source>
        <dbReference type="SAM" id="Phobius"/>
    </source>
</evidence>
<keyword evidence="3" id="KW-0472">Membrane</keyword>
<sequence length="276" mass="29631">MKQTSSFVVNSQSLGSAGDHGPRGPAQCAGILVLLSTSSLRPSGRVSCTGQTPKSGSSSAAWYPGIRHTPSDARAGRRPHLGSAAPWAVAAATRFEALASDAHVRETSSRAPGAADPFSVARGNVVRRVAHRRRGRAPTRPLAICTRLVAGAVAAGRDAPVDPDPTCRRRLPQRPPKCRVRTAATYGPVAVDMSVQAQGERFESIHKAYKESLEAIERESKERINELQKIIAEMKTKMEAEEETKDPLNHMAGFFAGVLFMMTMGMVAVAAMIRKH</sequence>
<evidence type="ECO:0000256" key="2">
    <source>
        <dbReference type="SAM" id="MobiDB-lite"/>
    </source>
</evidence>
<feature type="region of interest" description="Disordered" evidence="2">
    <location>
        <begin position="1"/>
        <end position="22"/>
    </location>
</feature>
<organism evidence="4 5">
    <name type="scientific">Metarhizium guizhouense (strain ARSEF 977)</name>
    <dbReference type="NCBI Taxonomy" id="1276136"/>
    <lineage>
        <taxon>Eukaryota</taxon>
        <taxon>Fungi</taxon>
        <taxon>Dikarya</taxon>
        <taxon>Ascomycota</taxon>
        <taxon>Pezizomycotina</taxon>
        <taxon>Sordariomycetes</taxon>
        <taxon>Hypocreomycetidae</taxon>
        <taxon>Hypocreales</taxon>
        <taxon>Clavicipitaceae</taxon>
        <taxon>Metarhizium</taxon>
    </lineage>
</organism>
<dbReference type="EMBL" id="AZNH01000006">
    <property type="protein sequence ID" value="KID90328.1"/>
    <property type="molecule type" value="Genomic_DNA"/>
</dbReference>
<evidence type="ECO:0000313" key="5">
    <source>
        <dbReference type="Proteomes" id="UP000031192"/>
    </source>
</evidence>
<gene>
    <name evidence="4" type="ORF">MGU_03033</name>
</gene>
<keyword evidence="3" id="KW-0812">Transmembrane</keyword>
<dbReference type="HOGENOM" id="CLU_1008606_0_0_1"/>
<dbReference type="AlphaFoldDB" id="A0A0B4H553"/>
<feature type="compositionally biased region" description="Polar residues" evidence="2">
    <location>
        <begin position="43"/>
        <end position="60"/>
    </location>
</feature>
<evidence type="ECO:0000256" key="1">
    <source>
        <dbReference type="SAM" id="Coils"/>
    </source>
</evidence>
<reference evidence="4 5" key="1">
    <citation type="journal article" date="2014" name="Proc. Natl. Acad. Sci. U.S.A.">
        <title>Trajectory and genomic determinants of fungal-pathogen speciation and host adaptation.</title>
        <authorList>
            <person name="Hu X."/>
            <person name="Xiao G."/>
            <person name="Zheng P."/>
            <person name="Shang Y."/>
            <person name="Su Y."/>
            <person name="Zhang X."/>
            <person name="Liu X."/>
            <person name="Zhan S."/>
            <person name="St Leger R.J."/>
            <person name="Wang C."/>
        </authorList>
    </citation>
    <scope>NUCLEOTIDE SEQUENCE [LARGE SCALE GENOMIC DNA]</scope>
    <source>
        <strain evidence="4 5">ARSEF 977</strain>
    </source>
</reference>
<evidence type="ECO:0000313" key="4">
    <source>
        <dbReference type="EMBL" id="KID90328.1"/>
    </source>
</evidence>
<keyword evidence="3" id="KW-1133">Transmembrane helix</keyword>
<feature type="region of interest" description="Disordered" evidence="2">
    <location>
        <begin position="43"/>
        <end position="79"/>
    </location>
</feature>
<keyword evidence="1" id="KW-0175">Coiled coil</keyword>
<proteinExistence type="predicted"/>
<dbReference type="Proteomes" id="UP000031192">
    <property type="component" value="Unassembled WGS sequence"/>
</dbReference>
<feature type="compositionally biased region" description="Polar residues" evidence="2">
    <location>
        <begin position="1"/>
        <end position="15"/>
    </location>
</feature>
<accession>A0A0B4H553</accession>
<protein>
    <submittedName>
        <fullName evidence="4">Uncharacterized protein</fullName>
    </submittedName>
</protein>
<comment type="caution">
    <text evidence="4">The sequence shown here is derived from an EMBL/GenBank/DDBJ whole genome shotgun (WGS) entry which is preliminary data.</text>
</comment>